<accession>A0A266Q537</accession>
<dbReference type="PANTHER" id="PTHR21666:SF294">
    <property type="entry name" value="PEPTIDASE M23"/>
    <property type="match status" value="1"/>
</dbReference>
<evidence type="ECO:0000313" key="5">
    <source>
        <dbReference type="Proteomes" id="UP000216101"/>
    </source>
</evidence>
<dbReference type="Pfam" id="PF01551">
    <property type="entry name" value="Peptidase_M23"/>
    <property type="match status" value="1"/>
</dbReference>
<dbReference type="InterPro" id="IPR011055">
    <property type="entry name" value="Dup_hybrid_motif"/>
</dbReference>
<dbReference type="SUPFAM" id="SSF51261">
    <property type="entry name" value="Duplicated hybrid motif"/>
    <property type="match status" value="1"/>
</dbReference>
<keyword evidence="1" id="KW-0732">Signal</keyword>
<evidence type="ECO:0000259" key="2">
    <source>
        <dbReference type="Pfam" id="PF01551"/>
    </source>
</evidence>
<keyword evidence="5" id="KW-1185">Reference proteome</keyword>
<evidence type="ECO:0000313" key="4">
    <source>
        <dbReference type="EMBL" id="OZY84955.1"/>
    </source>
</evidence>
<feature type="domain" description="M23ase beta-sheet core" evidence="2">
    <location>
        <begin position="169"/>
        <end position="267"/>
    </location>
</feature>
<comment type="caution">
    <text evidence="4">The sequence shown here is derived from an EMBL/GenBank/DDBJ whole genome shotgun (WGS) entry which is preliminary data.</text>
</comment>
<feature type="domain" description="DUF4124" evidence="3">
    <location>
        <begin position="19"/>
        <end position="58"/>
    </location>
</feature>
<dbReference type="CDD" id="cd12797">
    <property type="entry name" value="M23_peptidase"/>
    <property type="match status" value="1"/>
</dbReference>
<protein>
    <recommendedName>
        <fullName evidence="6">Peptidase M23</fullName>
    </recommendedName>
</protein>
<dbReference type="PANTHER" id="PTHR21666">
    <property type="entry name" value="PEPTIDASE-RELATED"/>
    <property type="match status" value="1"/>
</dbReference>
<dbReference type="EMBL" id="NHNI01000002">
    <property type="protein sequence ID" value="OZY84955.1"/>
    <property type="molecule type" value="Genomic_DNA"/>
</dbReference>
<dbReference type="AlphaFoldDB" id="A0A266Q537"/>
<evidence type="ECO:0000259" key="3">
    <source>
        <dbReference type="Pfam" id="PF13511"/>
    </source>
</evidence>
<dbReference type="Pfam" id="PF13511">
    <property type="entry name" value="DUF4124"/>
    <property type="match status" value="1"/>
</dbReference>
<dbReference type="GO" id="GO:0004222">
    <property type="term" value="F:metalloendopeptidase activity"/>
    <property type="evidence" value="ECO:0007669"/>
    <property type="project" value="TreeGrafter"/>
</dbReference>
<dbReference type="InterPro" id="IPR016047">
    <property type="entry name" value="M23ase_b-sheet_dom"/>
</dbReference>
<dbReference type="RefSeq" id="WP_094985920.1">
    <property type="nucleotide sequence ID" value="NZ_NHNI01000002.1"/>
</dbReference>
<dbReference type="InterPro" id="IPR025392">
    <property type="entry name" value="DUF4124"/>
</dbReference>
<dbReference type="InterPro" id="IPR050570">
    <property type="entry name" value="Cell_wall_metabolism_enzyme"/>
</dbReference>
<dbReference type="Proteomes" id="UP000216101">
    <property type="component" value="Unassembled WGS sequence"/>
</dbReference>
<sequence>MRRHLLPLLGLVLVFSGLPLQAADIYKYQDANGKWRYTDKKPKTDTAETLTLKKTAKPKIEPRFFVDKDEQRGKNHLVVHNPFHAPVHVRLQSSQLKKGKSCVIPALGKKTLLSTADTIEPFTYKWQWGDPSRAPGPQEYQFPADPLGCYRITQAFNGKFSHQGDNSRYAVDIALPVGTAINAARAGVVIAVKDDYYMGGVDKFFLDKANYVRILHDDGTFALYGHILLGTAAVRVGDKVTAGTTLAKSGSSGYSSGPHLHFVIHRNTGFKMTSVPFRFIANKSQRTFVPTAGQRLCDL</sequence>
<organism evidence="4 5">
    <name type="scientific">Cellvibrio mixtus</name>
    <dbReference type="NCBI Taxonomy" id="39650"/>
    <lineage>
        <taxon>Bacteria</taxon>
        <taxon>Pseudomonadati</taxon>
        <taxon>Pseudomonadota</taxon>
        <taxon>Gammaproteobacteria</taxon>
        <taxon>Cellvibrionales</taxon>
        <taxon>Cellvibrionaceae</taxon>
        <taxon>Cellvibrio</taxon>
    </lineage>
</organism>
<dbReference type="Gene3D" id="2.70.70.10">
    <property type="entry name" value="Glucose Permease (Domain IIA)"/>
    <property type="match status" value="1"/>
</dbReference>
<proteinExistence type="predicted"/>
<feature type="signal peptide" evidence="1">
    <location>
        <begin position="1"/>
        <end position="22"/>
    </location>
</feature>
<evidence type="ECO:0008006" key="6">
    <source>
        <dbReference type="Google" id="ProtNLM"/>
    </source>
</evidence>
<gene>
    <name evidence="4" type="ORF">CBP51_17510</name>
</gene>
<evidence type="ECO:0000256" key="1">
    <source>
        <dbReference type="SAM" id="SignalP"/>
    </source>
</evidence>
<reference evidence="5" key="1">
    <citation type="submission" date="2017-05" db="EMBL/GenBank/DDBJ databases">
        <authorList>
            <person name="Barney B.M."/>
        </authorList>
    </citation>
    <scope>NUCLEOTIDE SEQUENCE [LARGE SCALE GENOMIC DNA]</scope>
    <source>
        <strain evidence="5">PSBB022</strain>
    </source>
</reference>
<name>A0A266Q537_9GAMM</name>
<feature type="chain" id="PRO_5013034902" description="Peptidase M23" evidence="1">
    <location>
        <begin position="23"/>
        <end position="299"/>
    </location>
</feature>